<keyword evidence="1" id="KW-1133">Transmembrane helix</keyword>
<dbReference type="EMBL" id="JACJID010000002">
    <property type="protein sequence ID" value="MBA8925314.1"/>
    <property type="molecule type" value="Genomic_DNA"/>
</dbReference>
<proteinExistence type="predicted"/>
<keyword evidence="3" id="KW-1185">Reference proteome</keyword>
<accession>A0ABR6BFE2</accession>
<name>A0ABR6BFE2_9PSEU</name>
<evidence type="ECO:0000313" key="3">
    <source>
        <dbReference type="Proteomes" id="UP000517916"/>
    </source>
</evidence>
<dbReference type="Proteomes" id="UP000517916">
    <property type="component" value="Unassembled WGS sequence"/>
</dbReference>
<evidence type="ECO:0000256" key="1">
    <source>
        <dbReference type="SAM" id="Phobius"/>
    </source>
</evidence>
<organism evidence="2 3">
    <name type="scientific">Kutzneria viridogrisea</name>
    <dbReference type="NCBI Taxonomy" id="47990"/>
    <lineage>
        <taxon>Bacteria</taxon>
        <taxon>Bacillati</taxon>
        <taxon>Actinomycetota</taxon>
        <taxon>Actinomycetes</taxon>
        <taxon>Pseudonocardiales</taxon>
        <taxon>Pseudonocardiaceae</taxon>
        <taxon>Kutzneria</taxon>
    </lineage>
</organism>
<reference evidence="2 3" key="1">
    <citation type="submission" date="2020-08" db="EMBL/GenBank/DDBJ databases">
        <title>Genomic Encyclopedia of Archaeal and Bacterial Type Strains, Phase II (KMG-II): from individual species to whole genera.</title>
        <authorList>
            <person name="Goeker M."/>
        </authorList>
    </citation>
    <scope>NUCLEOTIDE SEQUENCE [LARGE SCALE GENOMIC DNA]</scope>
    <source>
        <strain evidence="2 3">DSM 43850</strain>
    </source>
</reference>
<dbReference type="RefSeq" id="WP_318296209.1">
    <property type="nucleotide sequence ID" value="NZ_BAAABQ010000084.1"/>
</dbReference>
<comment type="caution">
    <text evidence="2">The sequence shown here is derived from an EMBL/GenBank/DDBJ whole genome shotgun (WGS) entry which is preliminary data.</text>
</comment>
<protein>
    <submittedName>
        <fullName evidence="2">Uncharacterized protein</fullName>
    </submittedName>
</protein>
<evidence type="ECO:0000313" key="2">
    <source>
        <dbReference type="EMBL" id="MBA8925314.1"/>
    </source>
</evidence>
<keyword evidence="1" id="KW-0472">Membrane</keyword>
<feature type="transmembrane region" description="Helical" evidence="1">
    <location>
        <begin position="20"/>
        <end position="38"/>
    </location>
</feature>
<sequence>MRPRSLRLRRCRHRRASPGWGALLTLLGFGAAPVITVLQEGS</sequence>
<keyword evidence="1" id="KW-0812">Transmembrane</keyword>
<gene>
    <name evidence="2" type="ORF">BC739_002513</name>
</gene>